<name>A0ABU6U8L9_9FABA</name>
<protein>
    <submittedName>
        <fullName evidence="1">Uncharacterized protein</fullName>
    </submittedName>
</protein>
<dbReference type="EMBL" id="JASCZI010120880">
    <property type="protein sequence ID" value="MED6156770.1"/>
    <property type="molecule type" value="Genomic_DNA"/>
</dbReference>
<dbReference type="Proteomes" id="UP001341840">
    <property type="component" value="Unassembled WGS sequence"/>
</dbReference>
<sequence length="152" mass="17178">MMAPTPTDSNHDEHQVVNTQVMYSGNNHVGLFQYNHCIIILNGKKSPANFSGGTLNSGNYSADQNRYYTTNNHHSPTFNTSGRYFHGDGGGYVPTRSNKDYYHGVSDTEVDIVKLQLSQATEKYKKQVSQATEWHKNSQDIVSVAYYHQVRK</sequence>
<gene>
    <name evidence="1" type="ORF">PIB30_017582</name>
</gene>
<keyword evidence="2" id="KW-1185">Reference proteome</keyword>
<evidence type="ECO:0000313" key="1">
    <source>
        <dbReference type="EMBL" id="MED6156770.1"/>
    </source>
</evidence>
<comment type="caution">
    <text evidence="1">The sequence shown here is derived from an EMBL/GenBank/DDBJ whole genome shotgun (WGS) entry which is preliminary data.</text>
</comment>
<accession>A0ABU6U8L9</accession>
<proteinExistence type="predicted"/>
<reference evidence="1 2" key="1">
    <citation type="journal article" date="2023" name="Plants (Basel)">
        <title>Bridging the Gap: Combining Genomics and Transcriptomics Approaches to Understand Stylosanthes scabra, an Orphan Legume from the Brazilian Caatinga.</title>
        <authorList>
            <person name="Ferreira-Neto J.R.C."/>
            <person name="da Silva M.D."/>
            <person name="Binneck E."/>
            <person name="de Melo N.F."/>
            <person name="da Silva R.H."/>
            <person name="de Melo A.L.T.M."/>
            <person name="Pandolfi V."/>
            <person name="Bustamante F.O."/>
            <person name="Brasileiro-Vidal A.C."/>
            <person name="Benko-Iseppon A.M."/>
        </authorList>
    </citation>
    <scope>NUCLEOTIDE SEQUENCE [LARGE SCALE GENOMIC DNA]</scope>
    <source>
        <tissue evidence="1">Leaves</tissue>
    </source>
</reference>
<evidence type="ECO:0000313" key="2">
    <source>
        <dbReference type="Proteomes" id="UP001341840"/>
    </source>
</evidence>
<organism evidence="1 2">
    <name type="scientific">Stylosanthes scabra</name>
    <dbReference type="NCBI Taxonomy" id="79078"/>
    <lineage>
        <taxon>Eukaryota</taxon>
        <taxon>Viridiplantae</taxon>
        <taxon>Streptophyta</taxon>
        <taxon>Embryophyta</taxon>
        <taxon>Tracheophyta</taxon>
        <taxon>Spermatophyta</taxon>
        <taxon>Magnoliopsida</taxon>
        <taxon>eudicotyledons</taxon>
        <taxon>Gunneridae</taxon>
        <taxon>Pentapetalae</taxon>
        <taxon>rosids</taxon>
        <taxon>fabids</taxon>
        <taxon>Fabales</taxon>
        <taxon>Fabaceae</taxon>
        <taxon>Papilionoideae</taxon>
        <taxon>50 kb inversion clade</taxon>
        <taxon>dalbergioids sensu lato</taxon>
        <taxon>Dalbergieae</taxon>
        <taxon>Pterocarpus clade</taxon>
        <taxon>Stylosanthes</taxon>
    </lineage>
</organism>